<dbReference type="Pfam" id="PF17827">
    <property type="entry name" value="PrmC_N"/>
    <property type="match status" value="1"/>
</dbReference>
<feature type="binding site" evidence="5">
    <location>
        <position position="199"/>
    </location>
    <ligand>
        <name>S-adenosyl-L-methionine</name>
        <dbReference type="ChEBI" id="CHEBI:59789"/>
    </ligand>
</feature>
<evidence type="ECO:0000259" key="6">
    <source>
        <dbReference type="Pfam" id="PF05175"/>
    </source>
</evidence>
<dbReference type="PANTHER" id="PTHR18895:SF74">
    <property type="entry name" value="MTRF1L RELEASE FACTOR GLUTAMINE METHYLTRANSFERASE"/>
    <property type="match status" value="1"/>
</dbReference>
<dbReference type="HOGENOM" id="CLU_018398_4_0_11"/>
<dbReference type="Gene3D" id="3.40.50.150">
    <property type="entry name" value="Vaccinia Virus protein VP39"/>
    <property type="match status" value="1"/>
</dbReference>
<evidence type="ECO:0000256" key="3">
    <source>
        <dbReference type="ARBA" id="ARBA00022691"/>
    </source>
</evidence>
<comment type="catalytic activity">
    <reaction evidence="4 5">
        <text>L-glutaminyl-[peptide chain release factor] + S-adenosyl-L-methionine = N(5)-methyl-L-glutaminyl-[peptide chain release factor] + S-adenosyl-L-homocysteine + H(+)</text>
        <dbReference type="Rhea" id="RHEA:42896"/>
        <dbReference type="Rhea" id="RHEA-COMP:10271"/>
        <dbReference type="Rhea" id="RHEA-COMP:10272"/>
        <dbReference type="ChEBI" id="CHEBI:15378"/>
        <dbReference type="ChEBI" id="CHEBI:30011"/>
        <dbReference type="ChEBI" id="CHEBI:57856"/>
        <dbReference type="ChEBI" id="CHEBI:59789"/>
        <dbReference type="ChEBI" id="CHEBI:61891"/>
        <dbReference type="EC" id="2.1.1.297"/>
    </reaction>
</comment>
<dbReference type="InterPro" id="IPR050320">
    <property type="entry name" value="N5-glutamine_MTase"/>
</dbReference>
<feature type="domain" description="Release factor glutamine methyltransferase N-terminal" evidence="7">
    <location>
        <begin position="17"/>
        <end position="87"/>
    </location>
</feature>
<dbReference type="InterPro" id="IPR002052">
    <property type="entry name" value="DNA_methylase_N6_adenine_CS"/>
</dbReference>
<protein>
    <recommendedName>
        <fullName evidence="5">Release factor glutamine methyltransferase</fullName>
        <shortName evidence="5">RF MTase</shortName>
        <ecNumber evidence="5">2.1.1.297</ecNumber>
    </recommendedName>
    <alternativeName>
        <fullName evidence="5">N5-glutamine methyltransferase PrmC</fullName>
    </alternativeName>
    <alternativeName>
        <fullName evidence="5">Protein-(glutamine-N5) MTase PrmC</fullName>
    </alternativeName>
    <alternativeName>
        <fullName evidence="5">Protein-glutamine N-methyltransferase PrmC</fullName>
    </alternativeName>
</protein>
<dbReference type="InterPro" id="IPR029063">
    <property type="entry name" value="SAM-dependent_MTases_sf"/>
</dbReference>
<dbReference type="AlphaFoldDB" id="C0E746"/>
<reference evidence="8 9" key="1">
    <citation type="submission" date="2009-01" db="EMBL/GenBank/DDBJ databases">
        <authorList>
            <person name="Fulton L."/>
            <person name="Clifton S."/>
            <person name="Chinwalla A.T."/>
            <person name="Mitreva M."/>
            <person name="Sodergren E."/>
            <person name="Weinstock G."/>
            <person name="Clifton S."/>
            <person name="Dooling D.J."/>
            <person name="Fulton B."/>
            <person name="Minx P."/>
            <person name="Pepin K.H."/>
            <person name="Johnson M."/>
            <person name="Bhonagiri V."/>
            <person name="Nash W.E."/>
            <person name="Mardis E.R."/>
            <person name="Wilson R.K."/>
        </authorList>
    </citation>
    <scope>NUCLEOTIDE SEQUENCE [LARGE SCALE GENOMIC DNA]</scope>
    <source>
        <strain evidence="8 9">ATCC 33806</strain>
    </source>
</reference>
<dbReference type="InterPro" id="IPR004556">
    <property type="entry name" value="HemK-like"/>
</dbReference>
<evidence type="ECO:0000256" key="5">
    <source>
        <dbReference type="HAMAP-Rule" id="MF_02126"/>
    </source>
</evidence>
<dbReference type="Pfam" id="PF05175">
    <property type="entry name" value="MTS"/>
    <property type="match status" value="1"/>
</dbReference>
<organism evidence="8 9">
    <name type="scientific">Corynebacterium matruchotii ATCC 33806</name>
    <dbReference type="NCBI Taxonomy" id="566549"/>
    <lineage>
        <taxon>Bacteria</taxon>
        <taxon>Bacillati</taxon>
        <taxon>Actinomycetota</taxon>
        <taxon>Actinomycetes</taxon>
        <taxon>Mycobacteriales</taxon>
        <taxon>Corynebacteriaceae</taxon>
        <taxon>Corynebacterium</taxon>
    </lineage>
</organism>
<dbReference type="GO" id="GO:0003676">
    <property type="term" value="F:nucleic acid binding"/>
    <property type="evidence" value="ECO:0007669"/>
    <property type="project" value="InterPro"/>
</dbReference>
<feature type="domain" description="Methyltransferase small" evidence="6">
    <location>
        <begin position="108"/>
        <end position="205"/>
    </location>
</feature>
<proteinExistence type="inferred from homology"/>
<keyword evidence="2 5" id="KW-0808">Transferase</keyword>
<dbReference type="GO" id="GO:0102559">
    <property type="term" value="F:peptide chain release factor N(5)-glutamine methyltransferase activity"/>
    <property type="evidence" value="ECO:0007669"/>
    <property type="project" value="UniProtKB-EC"/>
</dbReference>
<evidence type="ECO:0000313" key="9">
    <source>
        <dbReference type="Proteomes" id="UP000006247"/>
    </source>
</evidence>
<dbReference type="NCBIfam" id="TIGR03534">
    <property type="entry name" value="RF_mod_PrmC"/>
    <property type="match status" value="1"/>
</dbReference>
<comment type="caution">
    <text evidence="5">Lacks conserved residue(s) required for the propagation of feature annotation.</text>
</comment>
<dbReference type="Proteomes" id="UP000006247">
    <property type="component" value="Unassembled WGS sequence"/>
</dbReference>
<evidence type="ECO:0000256" key="2">
    <source>
        <dbReference type="ARBA" id="ARBA00022679"/>
    </source>
</evidence>
<evidence type="ECO:0000256" key="1">
    <source>
        <dbReference type="ARBA" id="ARBA00022603"/>
    </source>
</evidence>
<dbReference type="InterPro" id="IPR007848">
    <property type="entry name" value="Small_mtfrase_dom"/>
</dbReference>
<dbReference type="NCBIfam" id="TIGR00536">
    <property type="entry name" value="hemK_fam"/>
    <property type="match status" value="1"/>
</dbReference>
<feature type="binding site" evidence="5">
    <location>
        <position position="155"/>
    </location>
    <ligand>
        <name>S-adenosyl-L-methionine</name>
        <dbReference type="ChEBI" id="CHEBI:59789"/>
    </ligand>
</feature>
<dbReference type="HAMAP" id="MF_02126">
    <property type="entry name" value="RF_methyltr_PrmC"/>
    <property type="match status" value="1"/>
</dbReference>
<dbReference type="EMBL" id="ACEB01000051">
    <property type="protein sequence ID" value="EEG25605.1"/>
    <property type="molecule type" value="Genomic_DNA"/>
</dbReference>
<comment type="function">
    <text evidence="5">Methylates the class 1 translation termination release factors RF1/PrfA and RF2/PrfB on the glutamine residue of the universally conserved GGQ motif.</text>
</comment>
<dbReference type="SUPFAM" id="SSF53335">
    <property type="entry name" value="S-adenosyl-L-methionine-dependent methyltransferases"/>
    <property type="match status" value="1"/>
</dbReference>
<dbReference type="EC" id="2.1.1.297" evidence="5"/>
<gene>
    <name evidence="5 8" type="primary">prmC</name>
    <name evidence="8" type="ORF">CORMATOL_02834</name>
</gene>
<dbReference type="PANTHER" id="PTHR18895">
    <property type="entry name" value="HEMK METHYLTRANSFERASE"/>
    <property type="match status" value="1"/>
</dbReference>
<keyword evidence="3 5" id="KW-0949">S-adenosyl-L-methionine</keyword>
<dbReference type="PROSITE" id="PS00092">
    <property type="entry name" value="N6_MTASE"/>
    <property type="match status" value="1"/>
</dbReference>
<keyword evidence="1 5" id="KW-0489">Methyltransferase</keyword>
<evidence type="ECO:0000313" key="8">
    <source>
        <dbReference type="EMBL" id="EEG25605.1"/>
    </source>
</evidence>
<evidence type="ECO:0000259" key="7">
    <source>
        <dbReference type="Pfam" id="PF17827"/>
    </source>
</evidence>
<name>C0E746_9CORY</name>
<dbReference type="GO" id="GO:0032259">
    <property type="term" value="P:methylation"/>
    <property type="evidence" value="ECO:0007669"/>
    <property type="project" value="UniProtKB-KW"/>
</dbReference>
<dbReference type="CDD" id="cd02440">
    <property type="entry name" value="AdoMet_MTases"/>
    <property type="match status" value="1"/>
</dbReference>
<comment type="caution">
    <text evidence="8">The sequence shown here is derived from an EMBL/GenBank/DDBJ whole genome shotgun (WGS) entry which is preliminary data.</text>
</comment>
<dbReference type="InterPro" id="IPR019874">
    <property type="entry name" value="RF_methyltr_PrmC"/>
</dbReference>
<dbReference type="InterPro" id="IPR040758">
    <property type="entry name" value="PrmC_N"/>
</dbReference>
<comment type="similarity">
    <text evidence="5">Belongs to the protein N5-glutamine methyltransferase family. PrmC subfamily.</text>
</comment>
<evidence type="ECO:0000256" key="4">
    <source>
        <dbReference type="ARBA" id="ARBA00048391"/>
    </source>
</evidence>
<accession>C0E746</accession>
<feature type="binding site" evidence="5">
    <location>
        <begin position="199"/>
        <end position="202"/>
    </location>
    <ligand>
        <name>substrate</name>
    </ligand>
</feature>
<dbReference type="Gene3D" id="1.10.8.10">
    <property type="entry name" value="DNA helicase RuvA subunit, C-terminal domain"/>
    <property type="match status" value="1"/>
</dbReference>
<sequence length="293" mass="31257">MPPDSKPNKNRFTHVHEILRVAEATLAAAGVASPRHDAHTLAAHLIGTDPLTVRLMSPTDLPATFHHDYAELITRRAHREPLQHILGTAPFGPLTLTVGPGVFIPRPETEQLADWVATHLGNTPNPLIIDLCTGSGAIAGYLAHACPDANIYAVELSPEALTYTHTNLDPLGVTIVAGDATNPTLLEHLNGKATAVVTNPPYVPHTTDLQPEVYADPPMAVFGGDTGMDVITRLIPTARRLLAPGGVFACEHDDTTGPDVVKLVAEAGLRQVTQHQDWAGQPRFVTAICDSTD</sequence>